<evidence type="ECO:0000256" key="1">
    <source>
        <dbReference type="SAM" id="SignalP"/>
    </source>
</evidence>
<gene>
    <name evidence="2" type="ORF">BATDEDRAFT_24321</name>
</gene>
<accession>F4P2D3</accession>
<evidence type="ECO:0000313" key="3">
    <source>
        <dbReference type="Proteomes" id="UP000007241"/>
    </source>
</evidence>
<dbReference type="GeneID" id="18238453"/>
<feature type="signal peptide" evidence="1">
    <location>
        <begin position="1"/>
        <end position="20"/>
    </location>
</feature>
<feature type="chain" id="PRO_5003312568" description="Ig-like domain-containing protein" evidence="1">
    <location>
        <begin position="21"/>
        <end position="709"/>
    </location>
</feature>
<dbReference type="Proteomes" id="UP000007241">
    <property type="component" value="Unassembled WGS sequence"/>
</dbReference>
<protein>
    <recommendedName>
        <fullName evidence="4">Ig-like domain-containing protein</fullName>
    </recommendedName>
</protein>
<dbReference type="RefSeq" id="XP_006678408.1">
    <property type="nucleotide sequence ID" value="XM_006678345.1"/>
</dbReference>
<dbReference type="InParanoid" id="F4P2D3"/>
<keyword evidence="1" id="KW-0732">Signal</keyword>
<name>F4P2D3_BATDJ</name>
<dbReference type="HOGENOM" id="CLU_389305_0_0_1"/>
<reference evidence="2 3" key="1">
    <citation type="submission" date="2009-12" db="EMBL/GenBank/DDBJ databases">
        <title>The draft genome of Batrachochytrium dendrobatidis.</title>
        <authorList>
            <consortium name="US DOE Joint Genome Institute (JGI-PGF)"/>
            <person name="Kuo A."/>
            <person name="Salamov A."/>
            <person name="Schmutz J."/>
            <person name="Lucas S."/>
            <person name="Pitluck S."/>
            <person name="Rosenblum E."/>
            <person name="Stajich J."/>
            <person name="Eisen M."/>
            <person name="Grigoriev I.V."/>
        </authorList>
    </citation>
    <scope>NUCLEOTIDE SEQUENCE [LARGE SCALE GENOMIC DNA]</scope>
    <source>
        <strain evidence="3">JAM81 / FGSC 10211</strain>
    </source>
</reference>
<dbReference type="EMBL" id="GL882883">
    <property type="protein sequence ID" value="EGF80863.1"/>
    <property type="molecule type" value="Genomic_DNA"/>
</dbReference>
<dbReference type="AlphaFoldDB" id="F4P2D3"/>
<organism evidence="2 3">
    <name type="scientific">Batrachochytrium dendrobatidis (strain JAM81 / FGSC 10211)</name>
    <name type="common">Frog chytrid fungus</name>
    <dbReference type="NCBI Taxonomy" id="684364"/>
    <lineage>
        <taxon>Eukaryota</taxon>
        <taxon>Fungi</taxon>
        <taxon>Fungi incertae sedis</taxon>
        <taxon>Chytridiomycota</taxon>
        <taxon>Chytridiomycota incertae sedis</taxon>
        <taxon>Chytridiomycetes</taxon>
        <taxon>Rhizophydiales</taxon>
        <taxon>Rhizophydiales incertae sedis</taxon>
        <taxon>Batrachochytrium</taxon>
    </lineage>
</organism>
<sequence>MVMLALIRVLLLVLTSPLFAAGATCPSPTIIAIPIVVAPPSSTMNVPVIYTTRGGCTPPGAITCSLASSGLPSVTIVDSTTVSVAASAGVSTGSLTVSCTETNGGSSSVQLIMAIANPTVVSMASVATNQLASDASPLQITPTMLTAASIGPYPKQFFCYHILDKTVGSWIVSNPTSNCDFTQLDIDNKNVMFLPTPLGSIGASKTISVPFTVDNRLGNSLSASMSFVVQAAFAPRSITSPATLVAKTTIPIVLGSRYINTVEPHNISTWDAVWNLPAIPNMGQWEWYCPDNSCGGQGWTLFPSFPANITQGAIVINAVRWNPLSLPSGSSTTFNITGTIGGVLMTQQLTLSVLDNPDFTTIPPAPYSIGYGYCGDHITLGKSGVTPNLQLPFGPYIANSPIRPLCTSLNVTAGQTTALGDFSITSNCATLVNASGWINLGSDVLFPPGFTPITFTGSISTVGTVLSAIQIVQNVACKTSLRTPQLQGMATNMPFQSRADVGVFAYDKLTGNTVFIGATAWNDNTVNPFRITTTLPGSGIYIFGALNNTVATTLPGSLGTDMQFISTWTSKTFSFGALNVTITSAYDLTINVNTILLLARPSVTIDAAYIIGTTQTNPVTLALTSRTEVGFVWAVYSTSSTAAGGSWLPLSTIVNPDGSIKAYVSASGIYGIVNAGAVASSAVSNSKNMYESTTLIAAIFIGVFALWCN</sequence>
<evidence type="ECO:0000313" key="2">
    <source>
        <dbReference type="EMBL" id="EGF80863.1"/>
    </source>
</evidence>
<keyword evidence="3" id="KW-1185">Reference proteome</keyword>
<dbReference type="OrthoDB" id="295274at2759"/>
<proteinExistence type="predicted"/>
<evidence type="ECO:0008006" key="4">
    <source>
        <dbReference type="Google" id="ProtNLM"/>
    </source>
</evidence>